<gene>
    <name evidence="2" type="ORF">SAMN04489712_106235</name>
</gene>
<sequence>MTGAQVLESILEPRRRKRGSGYAEATGVHEPAGDV</sequence>
<protein>
    <submittedName>
        <fullName evidence="2">Uncharacterized protein</fullName>
    </submittedName>
</protein>
<accession>A0A1H6B4K8</accession>
<dbReference type="Proteomes" id="UP000236723">
    <property type="component" value="Unassembled WGS sequence"/>
</dbReference>
<dbReference type="EMBL" id="FNVO01000006">
    <property type="protein sequence ID" value="SEG55484.1"/>
    <property type="molecule type" value="Genomic_DNA"/>
</dbReference>
<keyword evidence="3" id="KW-1185">Reference proteome</keyword>
<evidence type="ECO:0000313" key="2">
    <source>
        <dbReference type="EMBL" id="SEG55484.1"/>
    </source>
</evidence>
<dbReference type="AlphaFoldDB" id="A0A1H6B4K8"/>
<reference evidence="3" key="1">
    <citation type="submission" date="2016-10" db="EMBL/GenBank/DDBJ databases">
        <authorList>
            <person name="Varghese N."/>
            <person name="Submissions S."/>
        </authorList>
    </citation>
    <scope>NUCLEOTIDE SEQUENCE [LARGE SCALE GENOMIC DNA]</scope>
    <source>
        <strain evidence="3">DSM 43163</strain>
    </source>
</reference>
<evidence type="ECO:0000313" key="3">
    <source>
        <dbReference type="Proteomes" id="UP000236723"/>
    </source>
</evidence>
<proteinExistence type="predicted"/>
<evidence type="ECO:0000256" key="1">
    <source>
        <dbReference type="SAM" id="MobiDB-lite"/>
    </source>
</evidence>
<feature type="region of interest" description="Disordered" evidence="1">
    <location>
        <begin position="1"/>
        <end position="35"/>
    </location>
</feature>
<name>A0A1H6B4K8_9ACTN</name>
<organism evidence="2 3">
    <name type="scientific">Thermomonospora echinospora</name>
    <dbReference type="NCBI Taxonomy" id="1992"/>
    <lineage>
        <taxon>Bacteria</taxon>
        <taxon>Bacillati</taxon>
        <taxon>Actinomycetota</taxon>
        <taxon>Actinomycetes</taxon>
        <taxon>Streptosporangiales</taxon>
        <taxon>Thermomonosporaceae</taxon>
        <taxon>Thermomonospora</taxon>
    </lineage>
</organism>